<sequence>MESQLVATHYRQLAVDRETDINRLNAPMAPVPQTAVTFRQHTVPDHLTQLHTHLSHLQMPPFPPINTGHVTEDVLRGIAEDVAYSADHDVMRALHMTDTHRRHMSNKQRALARADDVHTVELNEGDDTVTPPVTHSAFQVTFVVHAEAPVQFIYDDAVIAYAVPGVFGSSSVVLAIPGGGDITCAGGRIHSATLTFWPQ</sequence>
<protein>
    <submittedName>
        <fullName evidence="2">Uncharacterized protein</fullName>
    </submittedName>
</protein>
<evidence type="ECO:0000313" key="3">
    <source>
        <dbReference type="EMBL" id="AZQ21033.1"/>
    </source>
</evidence>
<dbReference type="Proteomes" id="UP000319415">
    <property type="component" value="Segment"/>
</dbReference>
<reference evidence="2" key="1">
    <citation type="submission" date="2018-10" db="EMBL/GenBank/DDBJ databases">
        <title>Phylogenomic characterization of red seabream iridovirus from Florida pompano Trachinotus carolinus maricultured in the Caribbean Sea.</title>
        <authorList>
            <person name="Koda S.A."/>
            <person name="Subramaniam K."/>
            <person name="Pouder D.B."/>
            <person name="Yanong R.P."/>
            <person name="Frasca S.Jr."/>
            <person name="Waltzek T.B."/>
        </authorList>
    </citation>
    <scope>NUCLEOTIDE SEQUENCE [LARGE SCALE GENOMIC DNA]</scope>
    <source>
        <strain evidence="1">PIV2010</strain>
        <strain evidence="2">PIV2014a</strain>
        <strain evidence="3">PIV2016</strain>
    </source>
</reference>
<dbReference type="EMBL" id="MK098186">
    <property type="protein sequence ID" value="AZQ20905.1"/>
    <property type="molecule type" value="Genomic_DNA"/>
</dbReference>
<name>A0A3Q9EG48_ISKNV</name>
<organism evidence="2">
    <name type="scientific">Pompano iridovirus</name>
    <dbReference type="NCBI Taxonomy" id="2494350"/>
    <lineage>
        <taxon>Viruses</taxon>
        <taxon>Varidnaviria</taxon>
        <taxon>Bamfordvirae</taxon>
        <taxon>Nucleocytoviricota</taxon>
        <taxon>Megaviricetes</taxon>
        <taxon>Pimascovirales</taxon>
        <taxon>Pimascovirales incertae sedis</taxon>
        <taxon>Iridoviridae</taxon>
        <taxon>Alphairidovirinae</taxon>
        <taxon>Megalocytivirus</taxon>
        <taxon>Megalocytivirus pagrus1</taxon>
        <taxon>Infectious spleen and kidney necrosis virus</taxon>
    </lineage>
</organism>
<evidence type="ECO:0000313" key="2">
    <source>
        <dbReference type="EMBL" id="AZQ20905.1"/>
    </source>
</evidence>
<dbReference type="Proteomes" id="UP000317388">
    <property type="component" value="Segment"/>
</dbReference>
<dbReference type="Proteomes" id="UP000319271">
    <property type="component" value="Segment"/>
</dbReference>
<dbReference type="EMBL" id="MK098187">
    <property type="protein sequence ID" value="AZQ21033.1"/>
    <property type="molecule type" value="Genomic_DNA"/>
</dbReference>
<gene>
    <name evidence="2" type="primary">ORF43</name>
</gene>
<proteinExistence type="predicted"/>
<dbReference type="EMBL" id="MK098185">
    <property type="protein sequence ID" value="AZQ20791.1"/>
    <property type="molecule type" value="Genomic_DNA"/>
</dbReference>
<accession>A0A3Q9EG48</accession>
<evidence type="ECO:0000313" key="1">
    <source>
        <dbReference type="EMBL" id="AZQ20791.1"/>
    </source>
</evidence>